<evidence type="ECO:0000259" key="7">
    <source>
        <dbReference type="Pfam" id="PF00288"/>
    </source>
</evidence>
<sequence length="380" mass="42220">MTYSGYRVKVPGKLLIAGEYAVLEPKQKAVVIAVNRYITATIEPRSENMLLLPMLGYDRLTWENRGNTIQFNLSDPRLKFIQHSIEVTKQFLQERSIDLQPFHLTITSELNDPISGRKYGLGSSAAVVVAVVSAILKLHCHKNPPLEQVFKLSAIAHLKGQKSGSGIDIAASTYGGWLMYSSFQPKWVLNELKKRTKLTDLIEKPWPNLTISPLIAPSCLTLCVGWTKEEASTGSLLKKIISFQSKRPEDYERFLIESSHAVEKLRKSFIENDCIGALSSLSENHLALKALGEQAGIKIETIKLKDLLSAAEKYGSCKSSGAGGGDCGIVFMKGDKHREALYKAWRNADIEPLKLKTSEKGVSVTEYNCEPSLEEYLAIF</sequence>
<dbReference type="Pfam" id="PF08544">
    <property type="entry name" value="GHMP_kinases_C"/>
    <property type="match status" value="1"/>
</dbReference>
<keyword evidence="10" id="KW-1185">Reference proteome</keyword>
<evidence type="ECO:0000256" key="3">
    <source>
        <dbReference type="ARBA" id="ARBA00022679"/>
    </source>
</evidence>
<dbReference type="GO" id="GO:0004631">
    <property type="term" value="F:phosphomevalonate kinase activity"/>
    <property type="evidence" value="ECO:0007669"/>
    <property type="project" value="UniProtKB-EC"/>
</dbReference>
<dbReference type="RefSeq" id="WP_389214074.1">
    <property type="nucleotide sequence ID" value="NZ_JBIACJ010000001.1"/>
</dbReference>
<dbReference type="SUPFAM" id="SSF55060">
    <property type="entry name" value="GHMP Kinase, C-terminal domain"/>
    <property type="match status" value="1"/>
</dbReference>
<dbReference type="InterPro" id="IPR006204">
    <property type="entry name" value="GHMP_kinase_N_dom"/>
</dbReference>
<dbReference type="EC" id="2.7.4.2" evidence="2"/>
<dbReference type="PANTHER" id="PTHR31814">
    <property type="match status" value="1"/>
</dbReference>
<evidence type="ECO:0000256" key="2">
    <source>
        <dbReference type="ARBA" id="ARBA00012958"/>
    </source>
</evidence>
<proteinExistence type="predicted"/>
<keyword evidence="5 9" id="KW-0418">Kinase</keyword>
<feature type="domain" description="GHMP kinase C-terminal" evidence="8">
    <location>
        <begin position="295"/>
        <end position="347"/>
    </location>
</feature>
<evidence type="ECO:0000313" key="9">
    <source>
        <dbReference type="EMBL" id="MFE8694901.1"/>
    </source>
</evidence>
<feature type="domain" description="GHMP kinase N-terminal" evidence="7">
    <location>
        <begin position="88"/>
        <end position="176"/>
    </location>
</feature>
<dbReference type="EMBL" id="JBIACJ010000001">
    <property type="protein sequence ID" value="MFE8694901.1"/>
    <property type="molecule type" value="Genomic_DNA"/>
</dbReference>
<name>A0ABW6JSS2_9BACI</name>
<protein>
    <recommendedName>
        <fullName evidence="2">phosphomevalonate kinase</fullName>
        <ecNumber evidence="2">2.7.4.2</ecNumber>
    </recommendedName>
</protein>
<dbReference type="PANTHER" id="PTHR31814:SF2">
    <property type="entry name" value="PHOSPHOMEVALONATE KINASE"/>
    <property type="match status" value="1"/>
</dbReference>
<dbReference type="Pfam" id="PF00288">
    <property type="entry name" value="GHMP_kinases_N"/>
    <property type="match status" value="1"/>
</dbReference>
<gene>
    <name evidence="9" type="ORF">ACFYKT_00855</name>
</gene>
<dbReference type="PRINTS" id="PR00959">
    <property type="entry name" value="MEVGALKINASE"/>
</dbReference>
<evidence type="ECO:0000313" key="10">
    <source>
        <dbReference type="Proteomes" id="UP001601058"/>
    </source>
</evidence>
<dbReference type="SUPFAM" id="SSF54211">
    <property type="entry name" value="Ribosomal protein S5 domain 2-like"/>
    <property type="match status" value="1"/>
</dbReference>
<dbReference type="InterPro" id="IPR036554">
    <property type="entry name" value="GHMP_kinase_C_sf"/>
</dbReference>
<evidence type="ECO:0000259" key="8">
    <source>
        <dbReference type="Pfam" id="PF08544"/>
    </source>
</evidence>
<keyword evidence="3 9" id="KW-0808">Transferase</keyword>
<dbReference type="Proteomes" id="UP001601058">
    <property type="component" value="Unassembled WGS sequence"/>
</dbReference>
<dbReference type="InterPro" id="IPR014721">
    <property type="entry name" value="Ribsml_uS5_D2-typ_fold_subgr"/>
</dbReference>
<evidence type="ECO:0000256" key="6">
    <source>
        <dbReference type="ARBA" id="ARBA00022840"/>
    </source>
</evidence>
<evidence type="ECO:0000256" key="5">
    <source>
        <dbReference type="ARBA" id="ARBA00022777"/>
    </source>
</evidence>
<keyword evidence="6" id="KW-0067">ATP-binding</keyword>
<keyword evidence="4" id="KW-0547">Nucleotide-binding</keyword>
<dbReference type="NCBIfam" id="TIGR01220">
    <property type="entry name" value="Pmev_kin_Gr_pos"/>
    <property type="match status" value="1"/>
</dbReference>
<dbReference type="InterPro" id="IPR013750">
    <property type="entry name" value="GHMP_kinase_C_dom"/>
</dbReference>
<organism evidence="9 10">
    <name type="scientific">Cytobacillus mangrovibacter</name>
    <dbReference type="NCBI Taxonomy" id="3299024"/>
    <lineage>
        <taxon>Bacteria</taxon>
        <taxon>Bacillati</taxon>
        <taxon>Bacillota</taxon>
        <taxon>Bacilli</taxon>
        <taxon>Bacillales</taxon>
        <taxon>Bacillaceae</taxon>
        <taxon>Cytobacillus</taxon>
    </lineage>
</organism>
<evidence type="ECO:0000256" key="1">
    <source>
        <dbReference type="ARBA" id="ARBA00005017"/>
    </source>
</evidence>
<comment type="pathway">
    <text evidence="1">Isoprenoid biosynthesis; isopentenyl diphosphate biosynthesis via mevalonate pathway; isopentenyl diphosphate from (R)-mevalonate: step 2/3.</text>
</comment>
<dbReference type="InterPro" id="IPR035102">
    <property type="entry name" value="Phosphomevalonate_kinase"/>
</dbReference>
<reference evidence="9 10" key="1">
    <citation type="submission" date="2024-08" db="EMBL/GenBank/DDBJ databases">
        <title>Two novel Cytobacillus novel species.</title>
        <authorList>
            <person name="Liu G."/>
        </authorList>
    </citation>
    <scope>NUCLEOTIDE SEQUENCE [LARGE SCALE GENOMIC DNA]</scope>
    <source>
        <strain evidence="9 10">FJAT-53684</strain>
    </source>
</reference>
<dbReference type="InterPro" id="IPR020568">
    <property type="entry name" value="Ribosomal_Su5_D2-typ_SF"/>
</dbReference>
<accession>A0ABW6JSS2</accession>
<dbReference type="Gene3D" id="3.30.70.890">
    <property type="entry name" value="GHMP kinase, C-terminal domain"/>
    <property type="match status" value="1"/>
</dbReference>
<comment type="caution">
    <text evidence="9">The sequence shown here is derived from an EMBL/GenBank/DDBJ whole genome shotgun (WGS) entry which is preliminary data.</text>
</comment>
<dbReference type="Gene3D" id="3.30.230.10">
    <property type="match status" value="1"/>
</dbReference>
<evidence type="ECO:0000256" key="4">
    <source>
        <dbReference type="ARBA" id="ARBA00022741"/>
    </source>
</evidence>
<dbReference type="InterPro" id="IPR005917">
    <property type="entry name" value="Pmev_kinase_bact"/>
</dbReference>